<dbReference type="Proteomes" id="UP000499080">
    <property type="component" value="Unassembled WGS sequence"/>
</dbReference>
<evidence type="ECO:0000313" key="1">
    <source>
        <dbReference type="EMBL" id="GBN64643.1"/>
    </source>
</evidence>
<evidence type="ECO:0000313" key="2">
    <source>
        <dbReference type="Proteomes" id="UP000499080"/>
    </source>
</evidence>
<dbReference type="EMBL" id="BGPR01014309">
    <property type="protein sequence ID" value="GBN64643.1"/>
    <property type="molecule type" value="Genomic_DNA"/>
</dbReference>
<name>A0A4Y2QMV5_ARAVE</name>
<sequence length="166" mass="19373">MSVEETIDRNRRNRGVVRTTVTNVNKNVEAELAKEVSDIKVLQDKLNILVKRETDLQTLDETINGQIKLLELEKEVEHELEYRDSIIRCKGKIQRFIDKHRCSNINAAVITRQVSNTKLPRIVLDKFSSNIRKFHEFWPSFEAAVHDNPSLTRVEEFNYLRSLLIG</sequence>
<proteinExistence type="predicted"/>
<accession>A0A4Y2QMV5</accession>
<comment type="caution">
    <text evidence="1">The sequence shown here is derived from an EMBL/GenBank/DDBJ whole genome shotgun (WGS) entry which is preliminary data.</text>
</comment>
<keyword evidence="2" id="KW-1185">Reference proteome</keyword>
<reference evidence="1 2" key="1">
    <citation type="journal article" date="2019" name="Sci. Rep.">
        <title>Orb-weaving spider Araneus ventricosus genome elucidates the spidroin gene catalogue.</title>
        <authorList>
            <person name="Kono N."/>
            <person name="Nakamura H."/>
            <person name="Ohtoshi R."/>
            <person name="Moran D.A.P."/>
            <person name="Shinohara A."/>
            <person name="Yoshida Y."/>
            <person name="Fujiwara M."/>
            <person name="Mori M."/>
            <person name="Tomita M."/>
            <person name="Arakawa K."/>
        </authorList>
    </citation>
    <scope>NUCLEOTIDE SEQUENCE [LARGE SCALE GENOMIC DNA]</scope>
</reference>
<dbReference type="OrthoDB" id="6431421at2759"/>
<protein>
    <submittedName>
        <fullName evidence="1">Uncharacterized protein</fullName>
    </submittedName>
</protein>
<dbReference type="InterPro" id="IPR005312">
    <property type="entry name" value="DUF1759"/>
</dbReference>
<dbReference type="Pfam" id="PF03564">
    <property type="entry name" value="DUF1759"/>
    <property type="match status" value="1"/>
</dbReference>
<gene>
    <name evidence="1" type="ORF">AVEN_102361_1</name>
</gene>
<organism evidence="1 2">
    <name type="scientific">Araneus ventricosus</name>
    <name type="common">Orbweaver spider</name>
    <name type="synonym">Epeira ventricosa</name>
    <dbReference type="NCBI Taxonomy" id="182803"/>
    <lineage>
        <taxon>Eukaryota</taxon>
        <taxon>Metazoa</taxon>
        <taxon>Ecdysozoa</taxon>
        <taxon>Arthropoda</taxon>
        <taxon>Chelicerata</taxon>
        <taxon>Arachnida</taxon>
        <taxon>Araneae</taxon>
        <taxon>Araneomorphae</taxon>
        <taxon>Entelegynae</taxon>
        <taxon>Araneoidea</taxon>
        <taxon>Araneidae</taxon>
        <taxon>Araneus</taxon>
    </lineage>
</organism>
<dbReference type="AlphaFoldDB" id="A0A4Y2QMV5"/>